<dbReference type="AlphaFoldDB" id="A0A239FDI7"/>
<protein>
    <recommendedName>
        <fullName evidence="3">Adhesin domain-containing protein</fullName>
    </recommendedName>
</protein>
<evidence type="ECO:0000313" key="1">
    <source>
        <dbReference type="EMBL" id="SNS54568.1"/>
    </source>
</evidence>
<sequence>MIALFLAIPLLAQVRQERDFKRSFSVPQNAKVEVVSKYGEVIIRTWELDSVKFNVVVRAEGKNSSAVAKSMSRVDIKFRKIGSVISAVTEIGSSGGIFGNVMNEVGGVIGSNKLKVDYQVWIPKDVMLSVENKYGDIYLTDLDGKVDLDVSHGDIKANDFSKSLNLKHSFGKASFGELNDGIFTLRGAEIRIDAAQDLNIESGSSEIRVDKVSRIQLNSRNDKIHLLDATEIMCEGSFTNLTSDLLRGSARLDFSYGDIYLSRIVKDFNSIDITGKSTDINLILNQASYTKTYIKGPEDRMILPNSMLTMQKQQFVEEEKISLSGFVGNTNTRHSQLLIEADGGELIIAIKETPIFVDKD</sequence>
<accession>A0A239FDI7</accession>
<dbReference type="EMBL" id="FZPD01000001">
    <property type="protein sequence ID" value="SNS54568.1"/>
    <property type="molecule type" value="Genomic_DNA"/>
</dbReference>
<evidence type="ECO:0008006" key="3">
    <source>
        <dbReference type="Google" id="ProtNLM"/>
    </source>
</evidence>
<organism evidence="1 2">
    <name type="scientific">Ekhidna lutea</name>
    <dbReference type="NCBI Taxonomy" id="447679"/>
    <lineage>
        <taxon>Bacteria</taxon>
        <taxon>Pseudomonadati</taxon>
        <taxon>Bacteroidota</taxon>
        <taxon>Cytophagia</taxon>
        <taxon>Cytophagales</taxon>
        <taxon>Reichenbachiellaceae</taxon>
        <taxon>Ekhidna</taxon>
    </lineage>
</organism>
<gene>
    <name evidence="1" type="ORF">SAMN05421640_0606</name>
</gene>
<dbReference type="Proteomes" id="UP000198393">
    <property type="component" value="Unassembled WGS sequence"/>
</dbReference>
<reference evidence="1 2" key="1">
    <citation type="submission" date="2017-06" db="EMBL/GenBank/DDBJ databases">
        <authorList>
            <person name="Kim H.J."/>
            <person name="Triplett B.A."/>
        </authorList>
    </citation>
    <scope>NUCLEOTIDE SEQUENCE [LARGE SCALE GENOMIC DNA]</scope>
    <source>
        <strain evidence="1 2">DSM 19307</strain>
    </source>
</reference>
<keyword evidence="2" id="KW-1185">Reference proteome</keyword>
<name>A0A239FDI7_EKHLU</name>
<proteinExistence type="predicted"/>
<evidence type="ECO:0000313" key="2">
    <source>
        <dbReference type="Proteomes" id="UP000198393"/>
    </source>
</evidence>